<organism evidence="2">
    <name type="scientific">Thermosulfidibacter takaii</name>
    <dbReference type="NCBI Taxonomy" id="412593"/>
    <lineage>
        <taxon>Bacteria</taxon>
        <taxon>Pseudomonadati</taxon>
        <taxon>Thermosulfidibacterota</taxon>
        <taxon>Thermosulfidibacteria</taxon>
        <taxon>Thermosulfidibacterales</taxon>
        <taxon>Thermosulfidibacteraceae</taxon>
    </lineage>
</organism>
<dbReference type="AlphaFoldDB" id="A0A7C0U789"/>
<dbReference type="GO" id="GO:0004803">
    <property type="term" value="F:transposase activity"/>
    <property type="evidence" value="ECO:0007669"/>
    <property type="project" value="InterPro"/>
</dbReference>
<reference evidence="2" key="1">
    <citation type="journal article" date="2020" name="mSystems">
        <title>Genome- and Community-Level Interaction Insights into Carbon Utilization and Element Cycling Functions of Hydrothermarchaeota in Hydrothermal Sediment.</title>
        <authorList>
            <person name="Zhou Z."/>
            <person name="Liu Y."/>
            <person name="Xu W."/>
            <person name="Pan J."/>
            <person name="Luo Z.H."/>
            <person name="Li M."/>
        </authorList>
    </citation>
    <scope>NUCLEOTIDE SEQUENCE [LARGE SCALE GENOMIC DNA]</scope>
    <source>
        <strain evidence="2">HyVt-115</strain>
    </source>
</reference>
<protein>
    <recommendedName>
        <fullName evidence="1">Transposase IS110-like N-terminal domain-containing protein</fullName>
    </recommendedName>
</protein>
<feature type="domain" description="Transposase IS110-like N-terminal" evidence="1">
    <location>
        <begin position="8"/>
        <end position="118"/>
    </location>
</feature>
<dbReference type="PANTHER" id="PTHR33055:SF3">
    <property type="entry name" value="PUTATIVE TRANSPOSASE FOR IS117-RELATED"/>
    <property type="match status" value="1"/>
</dbReference>
<comment type="caution">
    <text evidence="2">The sequence shown here is derived from an EMBL/GenBank/DDBJ whole genome shotgun (WGS) entry which is preliminary data.</text>
</comment>
<dbReference type="InterPro" id="IPR002525">
    <property type="entry name" value="Transp_IS110-like_N"/>
</dbReference>
<evidence type="ECO:0000259" key="1">
    <source>
        <dbReference type="Pfam" id="PF01548"/>
    </source>
</evidence>
<dbReference type="Pfam" id="PF01548">
    <property type="entry name" value="DEDD_Tnp_IS110"/>
    <property type="match status" value="1"/>
</dbReference>
<name>A0A7C0U789_9BACT</name>
<gene>
    <name evidence="2" type="ORF">ENF32_05690</name>
</gene>
<dbReference type="Proteomes" id="UP000885690">
    <property type="component" value="Unassembled WGS sequence"/>
</dbReference>
<dbReference type="InterPro" id="IPR047650">
    <property type="entry name" value="Transpos_IS110"/>
</dbReference>
<dbReference type="GO" id="GO:0003677">
    <property type="term" value="F:DNA binding"/>
    <property type="evidence" value="ECO:0007669"/>
    <property type="project" value="InterPro"/>
</dbReference>
<proteinExistence type="predicted"/>
<sequence length="135" mass="15391">MVDPEIRVGIDVGCRFHRVGIAGPDGTILEEFDIPHSQEGFQDFFHRIEHHHQALKLTVAVAMEGFNGYARPLDKLIQKLGYTLYNVNNLKLARFKQIFPGAAKTDRLDARKILELSHLKDQSPMAKNRKLGVYH</sequence>
<evidence type="ECO:0000313" key="2">
    <source>
        <dbReference type="EMBL" id="HDD53541.1"/>
    </source>
</evidence>
<accession>A0A7C0U789</accession>
<dbReference type="EMBL" id="DQWS01000214">
    <property type="protein sequence ID" value="HDD53541.1"/>
    <property type="molecule type" value="Genomic_DNA"/>
</dbReference>
<dbReference type="PANTHER" id="PTHR33055">
    <property type="entry name" value="TRANSPOSASE FOR INSERTION SEQUENCE ELEMENT IS1111A"/>
    <property type="match status" value="1"/>
</dbReference>
<dbReference type="GO" id="GO:0006313">
    <property type="term" value="P:DNA transposition"/>
    <property type="evidence" value="ECO:0007669"/>
    <property type="project" value="InterPro"/>
</dbReference>